<feature type="transmembrane region" description="Helical" evidence="6">
    <location>
        <begin position="241"/>
        <end position="262"/>
    </location>
</feature>
<keyword evidence="4 6" id="KW-1133">Transmembrane helix</keyword>
<evidence type="ECO:0000256" key="6">
    <source>
        <dbReference type="SAM" id="Phobius"/>
    </source>
</evidence>
<dbReference type="HOGENOM" id="CLU_041771_2_2_7"/>
<gene>
    <name evidence="7" type="ordered locus">Dret_1267</name>
</gene>
<dbReference type="STRING" id="485915.Dret_1267"/>
<dbReference type="AlphaFoldDB" id="C8X1Y3"/>
<dbReference type="Proteomes" id="UP000001052">
    <property type="component" value="Chromosome"/>
</dbReference>
<accession>C8X1Y3</accession>
<feature type="transmembrane region" description="Helical" evidence="6">
    <location>
        <begin position="12"/>
        <end position="30"/>
    </location>
</feature>
<reference evidence="8" key="1">
    <citation type="submission" date="2009-09" db="EMBL/GenBank/DDBJ databases">
        <title>The complete chromosome of Desulfohalobium retbaense DSM 5692.</title>
        <authorList>
            <consortium name="US DOE Joint Genome Institute (JGI-PGF)"/>
            <person name="Lucas S."/>
            <person name="Copeland A."/>
            <person name="Lapidus A."/>
            <person name="Glavina del Rio T."/>
            <person name="Dalin E."/>
            <person name="Tice H."/>
            <person name="Bruce D."/>
            <person name="Goodwin L."/>
            <person name="Pitluck S."/>
            <person name="Kyrpides N."/>
            <person name="Mavromatis K."/>
            <person name="Ivanova N."/>
            <person name="Mikhailova N."/>
            <person name="Munk A.C."/>
            <person name="Brettin T."/>
            <person name="Detter J.C."/>
            <person name="Han C."/>
            <person name="Tapia R."/>
            <person name="Larimer F."/>
            <person name="Land M."/>
            <person name="Hauser L."/>
            <person name="Markowitz V."/>
            <person name="Cheng J.-F."/>
            <person name="Hugenholtz P."/>
            <person name="Woyke T."/>
            <person name="Wu D."/>
            <person name="Spring S."/>
            <person name="Klenk H.-P."/>
            <person name="Eisen J.A."/>
        </authorList>
    </citation>
    <scope>NUCLEOTIDE SEQUENCE [LARGE SCALE GENOMIC DNA]</scope>
    <source>
        <strain evidence="8">DSM 5692</strain>
    </source>
</reference>
<keyword evidence="3 6" id="KW-0812">Transmembrane</keyword>
<evidence type="ECO:0000256" key="5">
    <source>
        <dbReference type="ARBA" id="ARBA00023136"/>
    </source>
</evidence>
<evidence type="ECO:0000256" key="2">
    <source>
        <dbReference type="ARBA" id="ARBA00009773"/>
    </source>
</evidence>
<feature type="transmembrane region" description="Helical" evidence="6">
    <location>
        <begin position="36"/>
        <end position="55"/>
    </location>
</feature>
<comment type="similarity">
    <text evidence="2">Belongs to the autoinducer-2 exporter (AI-2E) (TC 2.A.86) family.</text>
</comment>
<evidence type="ECO:0000256" key="4">
    <source>
        <dbReference type="ARBA" id="ARBA00022989"/>
    </source>
</evidence>
<dbReference type="GO" id="GO:0016020">
    <property type="term" value="C:membrane"/>
    <property type="evidence" value="ECO:0007669"/>
    <property type="project" value="UniProtKB-SubCell"/>
</dbReference>
<feature type="transmembrane region" description="Helical" evidence="6">
    <location>
        <begin position="312"/>
        <end position="342"/>
    </location>
</feature>
<keyword evidence="8" id="KW-1185">Reference proteome</keyword>
<dbReference type="EMBL" id="CP001734">
    <property type="protein sequence ID" value="ACV68555.1"/>
    <property type="molecule type" value="Genomic_DNA"/>
</dbReference>
<evidence type="ECO:0000256" key="3">
    <source>
        <dbReference type="ARBA" id="ARBA00022692"/>
    </source>
</evidence>
<feature type="transmembrane region" description="Helical" evidence="6">
    <location>
        <begin position="212"/>
        <end position="235"/>
    </location>
</feature>
<dbReference type="Pfam" id="PF01594">
    <property type="entry name" value="AI-2E_transport"/>
    <property type="match status" value="1"/>
</dbReference>
<feature type="transmembrane region" description="Helical" evidence="6">
    <location>
        <begin position="274"/>
        <end position="292"/>
    </location>
</feature>
<dbReference type="eggNOG" id="COG0628">
    <property type="taxonomic scope" value="Bacteria"/>
</dbReference>
<dbReference type="RefSeq" id="WP_015751702.1">
    <property type="nucleotide sequence ID" value="NC_013223.1"/>
</dbReference>
<dbReference type="PANTHER" id="PTHR21716">
    <property type="entry name" value="TRANSMEMBRANE PROTEIN"/>
    <property type="match status" value="1"/>
</dbReference>
<proteinExistence type="inferred from homology"/>
<sequence length="371" mass="40202">MPLKSSTDQAQKRAFVLLTAGVSAGFLWLVKGFWQPVFWGILLAIVFQPLYRQVLRLCHGRQRLGSVITVSSIVLGVVLPLFVLALAVMQESLSLYQQVLSGKIDIQQPVRLVEQSLPQLVDGLERIGIDFDRLREILSQTALRASQFLANHLFRIGQSTVQVLIQTLIMLYLLYFFFKDGQGIVNVLVRTIPLGDRRERLLFNRFAEVARATIKGTLVIGIVQGGIGGGLFWILGLQGALLWGVLMVLLSILPVVGSALVWGPAGIILIATGAYLKGGILLATGSVVIGLADNILRPALVGRETRLPDYLILLATLGGLAVYGLAGFVIGPVVAALFLTVWEMFGLEFGKGDVAAEEEGEKGLSDQTAKC</sequence>
<protein>
    <recommendedName>
        <fullName evidence="9">AI-2E family transporter</fullName>
    </recommendedName>
</protein>
<feature type="transmembrane region" description="Helical" evidence="6">
    <location>
        <begin position="67"/>
        <end position="89"/>
    </location>
</feature>
<dbReference type="OrthoDB" id="9773730at2"/>
<evidence type="ECO:0000256" key="1">
    <source>
        <dbReference type="ARBA" id="ARBA00004141"/>
    </source>
</evidence>
<dbReference type="PANTHER" id="PTHR21716:SF4">
    <property type="entry name" value="TRANSMEMBRANE PROTEIN 245"/>
    <property type="match status" value="1"/>
</dbReference>
<feature type="transmembrane region" description="Helical" evidence="6">
    <location>
        <begin position="159"/>
        <end position="178"/>
    </location>
</feature>
<comment type="subcellular location">
    <subcellularLocation>
        <location evidence="1">Membrane</location>
        <topology evidence="1">Multi-pass membrane protein</topology>
    </subcellularLocation>
</comment>
<organism evidence="7 8">
    <name type="scientific">Desulfohalobium retbaense (strain ATCC 49708 / DSM 5692 / JCM 16813 / HR100)</name>
    <dbReference type="NCBI Taxonomy" id="485915"/>
    <lineage>
        <taxon>Bacteria</taxon>
        <taxon>Pseudomonadati</taxon>
        <taxon>Thermodesulfobacteriota</taxon>
        <taxon>Desulfovibrionia</taxon>
        <taxon>Desulfovibrionales</taxon>
        <taxon>Desulfohalobiaceae</taxon>
        <taxon>Desulfohalobium</taxon>
    </lineage>
</organism>
<dbReference type="KEGG" id="drt:Dret_1267"/>
<evidence type="ECO:0000313" key="8">
    <source>
        <dbReference type="Proteomes" id="UP000001052"/>
    </source>
</evidence>
<evidence type="ECO:0008006" key="9">
    <source>
        <dbReference type="Google" id="ProtNLM"/>
    </source>
</evidence>
<reference evidence="7 8" key="2">
    <citation type="journal article" date="2010" name="Stand. Genomic Sci.">
        <title>Complete genome sequence of Desulfohalobium retbaense type strain (HR(100)).</title>
        <authorList>
            <person name="Spring S."/>
            <person name="Nolan M."/>
            <person name="Lapidus A."/>
            <person name="Glavina Del Rio T."/>
            <person name="Copeland A."/>
            <person name="Tice H."/>
            <person name="Cheng J.F."/>
            <person name="Lucas S."/>
            <person name="Land M."/>
            <person name="Chen F."/>
            <person name="Bruce D."/>
            <person name="Goodwin L."/>
            <person name="Pitluck S."/>
            <person name="Ivanova N."/>
            <person name="Mavromatis K."/>
            <person name="Mikhailova N."/>
            <person name="Pati A."/>
            <person name="Chen A."/>
            <person name="Palaniappan K."/>
            <person name="Hauser L."/>
            <person name="Chang Y.J."/>
            <person name="Jeffries C.D."/>
            <person name="Munk C."/>
            <person name="Kiss H."/>
            <person name="Chain P."/>
            <person name="Han C."/>
            <person name="Brettin T."/>
            <person name="Detter J.C."/>
            <person name="Schuler E."/>
            <person name="Goker M."/>
            <person name="Rohde M."/>
            <person name="Bristow J."/>
            <person name="Eisen J.A."/>
            <person name="Markowitz V."/>
            <person name="Hugenholtz P."/>
            <person name="Kyrpides N.C."/>
            <person name="Klenk H.P."/>
        </authorList>
    </citation>
    <scope>NUCLEOTIDE SEQUENCE [LARGE SCALE GENOMIC DNA]</scope>
    <source>
        <strain evidence="7 8">DSM 5692</strain>
    </source>
</reference>
<keyword evidence="5 6" id="KW-0472">Membrane</keyword>
<dbReference type="InterPro" id="IPR002549">
    <property type="entry name" value="AI-2E-like"/>
</dbReference>
<evidence type="ECO:0000313" key="7">
    <source>
        <dbReference type="EMBL" id="ACV68555.1"/>
    </source>
</evidence>
<name>C8X1Y3_DESRD</name>